<keyword evidence="3 6" id="KW-0812">Transmembrane</keyword>
<dbReference type="PANTHER" id="PTHR42948:SF1">
    <property type="entry name" value="TRANSPORTER"/>
    <property type="match status" value="1"/>
</dbReference>
<comment type="subcellular location">
    <subcellularLocation>
        <location evidence="1">Membrane</location>
        <topology evidence="1">Multi-pass membrane protein</topology>
    </subcellularLocation>
</comment>
<dbReference type="GO" id="GO:0015293">
    <property type="term" value="F:symporter activity"/>
    <property type="evidence" value="ECO:0007669"/>
    <property type="project" value="UniProtKB-KW"/>
</dbReference>
<comment type="caution">
    <text evidence="8">The sequence shown here is derived from an EMBL/GenBank/DDBJ whole genome shotgun (WGS) entry which is preliminary data.</text>
</comment>
<gene>
    <name evidence="8" type="ORF">AN188_00127</name>
    <name evidence="9" type="ORF">APG09_00237</name>
</gene>
<dbReference type="InterPro" id="IPR000175">
    <property type="entry name" value="Na/ntran_symport"/>
</dbReference>
<name>A0A150JE90_9EURY</name>
<dbReference type="PRINTS" id="PR00176">
    <property type="entry name" value="NANEUSMPORT"/>
</dbReference>
<dbReference type="AlphaFoldDB" id="A0A150JE90"/>
<dbReference type="NCBIfam" id="NF037979">
    <property type="entry name" value="Na_transp"/>
    <property type="match status" value="1"/>
</dbReference>
<feature type="transmembrane region" description="Helical" evidence="7">
    <location>
        <begin position="38"/>
        <end position="64"/>
    </location>
</feature>
<keyword evidence="4 7" id="KW-1133">Transmembrane helix</keyword>
<protein>
    <recommendedName>
        <fullName evidence="6">Transporter</fullName>
    </recommendedName>
</protein>
<feature type="transmembrane region" description="Helical" evidence="7">
    <location>
        <begin position="211"/>
        <end position="233"/>
    </location>
</feature>
<dbReference type="EMBL" id="LNJB01000001">
    <property type="protein sequence ID" value="KYC55475.1"/>
    <property type="molecule type" value="Genomic_DNA"/>
</dbReference>
<comment type="similarity">
    <text evidence="6">Belongs to the sodium:neurotransmitter symporter (SNF) (TC 2.A.22) family.</text>
</comment>
<reference evidence="8 10" key="1">
    <citation type="journal article" date="2016" name="ISME J.">
        <title>Chasing the elusive Euryarchaeota class WSA2: genomes reveal a uniquely fastidious methyl-reducing methanogen.</title>
        <authorList>
            <person name="Nobu M.K."/>
            <person name="Narihiro T."/>
            <person name="Kuroda K."/>
            <person name="Mei R."/>
            <person name="Liu W.T."/>
        </authorList>
    </citation>
    <scope>NUCLEOTIDE SEQUENCE [LARGE SCALE GENOMIC DNA]</scope>
    <source>
        <strain evidence="8">ADurb1013_Bin02101</strain>
        <strain evidence="9">ADurb1213_Bin02801</strain>
    </source>
</reference>
<accession>A0A150JE90</accession>
<dbReference type="PANTHER" id="PTHR42948">
    <property type="entry name" value="TRANSPORTER"/>
    <property type="match status" value="1"/>
</dbReference>
<evidence type="ECO:0000256" key="1">
    <source>
        <dbReference type="ARBA" id="ARBA00004141"/>
    </source>
</evidence>
<proteinExistence type="inferred from homology"/>
<feature type="transmembrane region" description="Helical" evidence="7">
    <location>
        <begin position="416"/>
        <end position="438"/>
    </location>
</feature>
<evidence type="ECO:0000313" key="9">
    <source>
        <dbReference type="EMBL" id="KYC58490.1"/>
    </source>
</evidence>
<sequence length="439" mass="47791">MEREVWNSKIGFLLAATGSAMGLGNVWRFPYITGANGGAAFVLIYFIIVFSIGVPVMLAEFAVGRSSKLNAVGAFKKLKGGKWPVVGWIGIIAGFIILSYYSVIAGWTIKYFISSFTGLISPNVNTTTYFNQFTSNGLQNIFFQAIFILITIYVVYLGVEKGIETWSKILMPILILILLLLVIRGVSLPGAPDGIRFYLNPNFSEVTGRTILAALGQAFFSLSLGMGAMITYGSYIPKEISLPKSAFIVTFLDMLLALLAGFVIFPTAFTFGIEPGAGTGLIFITLPSIFALMPFGQIWSALFFLLLFIAALTSAIGLLEVSVAYVKDERNWSRKKAALALGTTAFIIGVPSALSNGTISLNLFGMQFLDAMDYLSSNILLPLGGIFVTLFVGWVIKDTALKEINLEGKFKFEKSWIWICRTIAPISIFLIFLAGIGLL</sequence>
<feature type="transmembrane region" description="Helical" evidence="7">
    <location>
        <begin position="245"/>
        <end position="265"/>
    </location>
</feature>
<feature type="transmembrane region" description="Helical" evidence="7">
    <location>
        <begin position="171"/>
        <end position="191"/>
    </location>
</feature>
<evidence type="ECO:0000256" key="6">
    <source>
        <dbReference type="RuleBase" id="RU003732"/>
    </source>
</evidence>
<dbReference type="Pfam" id="PF00209">
    <property type="entry name" value="SNF"/>
    <property type="match status" value="2"/>
</dbReference>
<dbReference type="EMBL" id="LNJE01000002">
    <property type="protein sequence ID" value="KYC58490.1"/>
    <property type="molecule type" value="Genomic_DNA"/>
</dbReference>
<feature type="transmembrane region" description="Helical" evidence="7">
    <location>
        <begin position="338"/>
        <end position="359"/>
    </location>
</feature>
<evidence type="ECO:0000256" key="5">
    <source>
        <dbReference type="ARBA" id="ARBA00023136"/>
    </source>
</evidence>
<evidence type="ECO:0000313" key="10">
    <source>
        <dbReference type="Proteomes" id="UP000092420"/>
    </source>
</evidence>
<feature type="transmembrane region" description="Helical" evidence="7">
    <location>
        <begin position="298"/>
        <end position="326"/>
    </location>
</feature>
<dbReference type="PATRIC" id="fig|1706433.3.peg.128"/>
<dbReference type="Proteomes" id="UP000092420">
    <property type="component" value="Unassembled WGS sequence"/>
</dbReference>
<dbReference type="GO" id="GO:0016020">
    <property type="term" value="C:membrane"/>
    <property type="evidence" value="ECO:0007669"/>
    <property type="project" value="UniProtKB-SubCell"/>
</dbReference>
<feature type="transmembrane region" description="Helical" evidence="7">
    <location>
        <begin position="379"/>
        <end position="396"/>
    </location>
</feature>
<evidence type="ECO:0000256" key="2">
    <source>
        <dbReference type="ARBA" id="ARBA00022448"/>
    </source>
</evidence>
<keyword evidence="2 6" id="KW-0813">Transport</keyword>
<evidence type="ECO:0000313" key="8">
    <source>
        <dbReference type="EMBL" id="KYC55475.1"/>
    </source>
</evidence>
<keyword evidence="6" id="KW-0769">Symport</keyword>
<dbReference type="CDD" id="cd10336">
    <property type="entry name" value="SLC6sbd_Tyt1-Like"/>
    <property type="match status" value="1"/>
</dbReference>
<dbReference type="SUPFAM" id="SSF161070">
    <property type="entry name" value="SNF-like"/>
    <property type="match status" value="1"/>
</dbReference>
<accession>A0A150JMJ8</accession>
<dbReference type="PROSITE" id="PS50267">
    <property type="entry name" value="NA_NEUROTRAN_SYMP_3"/>
    <property type="match status" value="1"/>
</dbReference>
<organism evidence="8 10">
    <name type="scientific">Candidatus Methanofastidiosum methylothiophilum</name>
    <dbReference type="NCBI Taxonomy" id="1705564"/>
    <lineage>
        <taxon>Archaea</taxon>
        <taxon>Methanobacteriati</taxon>
        <taxon>Methanobacteriota</taxon>
        <taxon>Stenosarchaea group</taxon>
        <taxon>Candidatus Methanofastidiosia</taxon>
        <taxon>Candidatus Methanofastidiosales</taxon>
        <taxon>Candidatus Methanofastidiosaceae</taxon>
        <taxon>Candidatus Methanofastidiosum</taxon>
    </lineage>
</organism>
<keyword evidence="5 7" id="KW-0472">Membrane</keyword>
<evidence type="ECO:0000256" key="4">
    <source>
        <dbReference type="ARBA" id="ARBA00022989"/>
    </source>
</evidence>
<accession>A0A150JKB7</accession>
<dbReference type="PATRIC" id="fig|1706435.3.peg.229"/>
<feature type="transmembrane region" description="Helical" evidence="7">
    <location>
        <begin position="141"/>
        <end position="159"/>
    </location>
</feature>
<dbReference type="InterPro" id="IPR037272">
    <property type="entry name" value="SNS_sf"/>
</dbReference>
<dbReference type="InterPro" id="IPR047218">
    <property type="entry name" value="YocR/YhdH-like"/>
</dbReference>
<feature type="transmembrane region" description="Helical" evidence="7">
    <location>
        <begin position="85"/>
        <end position="109"/>
    </location>
</feature>
<evidence type="ECO:0000256" key="7">
    <source>
        <dbReference type="SAM" id="Phobius"/>
    </source>
</evidence>
<dbReference type="PROSITE" id="PS00610">
    <property type="entry name" value="NA_NEUROTRAN_SYMP_1"/>
    <property type="match status" value="1"/>
</dbReference>
<evidence type="ECO:0000256" key="3">
    <source>
        <dbReference type="ARBA" id="ARBA00022692"/>
    </source>
</evidence>